<dbReference type="EMBL" id="JSVC01000009">
    <property type="protein sequence ID" value="KIC94984.1"/>
    <property type="molecule type" value="Genomic_DNA"/>
</dbReference>
<proteinExistence type="predicted"/>
<evidence type="ECO:0000313" key="2">
    <source>
        <dbReference type="Proteomes" id="UP000031408"/>
    </source>
</evidence>
<evidence type="ECO:0008006" key="3">
    <source>
        <dbReference type="Google" id="ProtNLM"/>
    </source>
</evidence>
<dbReference type="InterPro" id="IPR036280">
    <property type="entry name" value="Multihaem_cyt_sf"/>
</dbReference>
<protein>
    <recommendedName>
        <fullName evidence="3">Cytochrome c domain-containing protein</fullName>
    </recommendedName>
</protein>
<comment type="caution">
    <text evidence="1">The sequence shown here is derived from an EMBL/GenBank/DDBJ whole genome shotgun (WGS) entry which is preliminary data.</text>
</comment>
<keyword evidence="2" id="KW-1185">Reference proteome</keyword>
<evidence type="ECO:0000313" key="1">
    <source>
        <dbReference type="EMBL" id="KIC94984.1"/>
    </source>
</evidence>
<dbReference type="STRING" id="1349421.OI18_08845"/>
<organism evidence="1 2">
    <name type="scientific">Flavihumibacter solisilvae</name>
    <dbReference type="NCBI Taxonomy" id="1349421"/>
    <lineage>
        <taxon>Bacteria</taxon>
        <taxon>Pseudomonadati</taxon>
        <taxon>Bacteroidota</taxon>
        <taxon>Chitinophagia</taxon>
        <taxon>Chitinophagales</taxon>
        <taxon>Chitinophagaceae</taxon>
        <taxon>Flavihumibacter</taxon>
    </lineage>
</organism>
<dbReference type="RefSeq" id="WP_039139079.1">
    <property type="nucleotide sequence ID" value="NZ_JSVC01000009.1"/>
</dbReference>
<accession>A0A0C1IWY7</accession>
<dbReference type="SUPFAM" id="SSF48695">
    <property type="entry name" value="Multiheme cytochromes"/>
    <property type="match status" value="1"/>
</dbReference>
<reference evidence="1 2" key="1">
    <citation type="submission" date="2014-11" db="EMBL/GenBank/DDBJ databases">
        <title>Genome sequence of Flavihumibacter solisilvae 3-3.</title>
        <authorList>
            <person name="Zhou G."/>
            <person name="Li M."/>
            <person name="Wang G."/>
        </authorList>
    </citation>
    <scope>NUCLEOTIDE SEQUENCE [LARGE SCALE GENOMIC DNA]</scope>
    <source>
        <strain evidence="1 2">3-3</strain>
    </source>
</reference>
<name>A0A0C1IWY7_9BACT</name>
<dbReference type="AlphaFoldDB" id="A0A0C1IWY7"/>
<dbReference type="Proteomes" id="UP000031408">
    <property type="component" value="Unassembled WGS sequence"/>
</dbReference>
<sequence>MLSKIMGGIIMLLAVLVISVSFQPRVNEDKAVLDERISKEAFLEVYKVLMSPRCMNCHPKGDVPLQGDDSHLHTMGVTRGDDGKGVSAMKCSNCHQATNTPGLNQPPGNPTWHLPPADMKMVFEGKSPRELAAQLKNKDLNGHKTMAQLIEHVSHDKLVLWGWDPGEGRTLPPLQHVEFVRQFKLWVDKGAVLPD</sequence>
<dbReference type="OrthoDB" id="656942at2"/>
<gene>
    <name evidence="1" type="ORF">OI18_08845</name>
</gene>